<evidence type="ECO:0000313" key="9">
    <source>
        <dbReference type="EMBL" id="KAG6939665.1"/>
    </source>
</evidence>
<protein>
    <recommendedName>
        <fullName evidence="2">Acrosin-binding protein</fullName>
    </recommendedName>
    <alternativeName>
        <fullName evidence="6">Acrosin-binding protein, 60 kDa form</fullName>
    </alternativeName>
    <alternativeName>
        <fullName evidence="7">Proacrosin-binding protein sp32</fullName>
    </alternativeName>
</protein>
<keyword evidence="10" id="KW-1185">Reference proteome</keyword>
<name>A0A8T1TFT1_CHESE</name>
<organism evidence="9 10">
    <name type="scientific">Chelydra serpentina</name>
    <name type="common">Snapping turtle</name>
    <name type="synonym">Testudo serpentina</name>
    <dbReference type="NCBI Taxonomy" id="8475"/>
    <lineage>
        <taxon>Eukaryota</taxon>
        <taxon>Metazoa</taxon>
        <taxon>Chordata</taxon>
        <taxon>Craniata</taxon>
        <taxon>Vertebrata</taxon>
        <taxon>Euteleostomi</taxon>
        <taxon>Archelosauria</taxon>
        <taxon>Testudinata</taxon>
        <taxon>Testudines</taxon>
        <taxon>Cryptodira</taxon>
        <taxon>Durocryptodira</taxon>
        <taxon>Americhelydia</taxon>
        <taxon>Chelydroidea</taxon>
        <taxon>Chelydridae</taxon>
        <taxon>Chelydra</taxon>
    </lineage>
</organism>
<dbReference type="InterPro" id="IPR009865">
    <property type="entry name" value="Proacrosin-bd"/>
</dbReference>
<dbReference type="Proteomes" id="UP000765507">
    <property type="component" value="Unassembled WGS sequence"/>
</dbReference>
<evidence type="ECO:0000256" key="6">
    <source>
        <dbReference type="ARBA" id="ARBA00032734"/>
    </source>
</evidence>
<accession>A0A8T1TFT1</accession>
<feature type="non-terminal residue" evidence="9">
    <location>
        <position position="1"/>
    </location>
</feature>
<dbReference type="PANTHER" id="PTHR21362:SF1">
    <property type="entry name" value="ACROSIN-BINDING PROTEIN"/>
    <property type="match status" value="1"/>
</dbReference>
<dbReference type="GO" id="GO:0001669">
    <property type="term" value="C:acrosomal vesicle"/>
    <property type="evidence" value="ECO:0007669"/>
    <property type="project" value="UniProtKB-SubCell"/>
</dbReference>
<keyword evidence="3" id="KW-0597">Phosphoprotein</keyword>
<keyword evidence="5" id="KW-0968">Cytoplasmic vesicle</keyword>
<keyword evidence="4" id="KW-0732">Signal</keyword>
<evidence type="ECO:0000256" key="8">
    <source>
        <dbReference type="ARBA" id="ARBA00045517"/>
    </source>
</evidence>
<evidence type="ECO:0000256" key="5">
    <source>
        <dbReference type="ARBA" id="ARBA00023329"/>
    </source>
</evidence>
<proteinExistence type="predicted"/>
<evidence type="ECO:0000256" key="1">
    <source>
        <dbReference type="ARBA" id="ARBA00004218"/>
    </source>
</evidence>
<comment type="function">
    <text evidence="8">Acrosomal protein that maintains proacrosin (pro-ACR) as an enzymatically inactive zymogen in the acrosome. Involved also in the acrosome formation.</text>
</comment>
<sequence length="178" mass="19694">KGSGQEIILQFCTMFSRNCHFHNSGPHTQEKGYTHIYSPAVLSPMSIVCSISLPSCSSFAVLSSWCSAAHLQDEGPLLTGTPLSEPEYDQFFKPLRAPYRASATCLIRALYGCQNPLIQRLDQYENHGVIPQGKADYSIQNQDDWGLRPSGTGNDQMTDGKESLGAWVYNRDGEEVIC</sequence>
<dbReference type="Pfam" id="PF07222">
    <property type="entry name" value="PBP_sp32"/>
    <property type="match status" value="1"/>
</dbReference>
<dbReference type="OrthoDB" id="9009946at2759"/>
<comment type="subcellular location">
    <subcellularLocation>
        <location evidence="1">Cytoplasmic vesicle</location>
        <location evidence="1">Secretory vesicle</location>
        <location evidence="1">Acrosome</location>
    </subcellularLocation>
</comment>
<reference evidence="9 10" key="1">
    <citation type="journal article" date="2020" name="G3 (Bethesda)">
        <title>Draft Genome of the Common Snapping Turtle, Chelydra serpentina, a Model for Phenotypic Plasticity in Reptiles.</title>
        <authorList>
            <person name="Das D."/>
            <person name="Singh S.K."/>
            <person name="Bierstedt J."/>
            <person name="Erickson A."/>
            <person name="Galli G.L.J."/>
            <person name="Crossley D.A. 2nd"/>
            <person name="Rhen T."/>
        </authorList>
    </citation>
    <scope>NUCLEOTIDE SEQUENCE [LARGE SCALE GENOMIC DNA]</scope>
    <source>
        <strain evidence="9">KW</strain>
    </source>
</reference>
<comment type="caution">
    <text evidence="9">The sequence shown here is derived from an EMBL/GenBank/DDBJ whole genome shotgun (WGS) entry which is preliminary data.</text>
</comment>
<evidence type="ECO:0000256" key="7">
    <source>
        <dbReference type="ARBA" id="ARBA00033453"/>
    </source>
</evidence>
<evidence type="ECO:0000256" key="3">
    <source>
        <dbReference type="ARBA" id="ARBA00022553"/>
    </source>
</evidence>
<dbReference type="GO" id="GO:0005634">
    <property type="term" value="C:nucleus"/>
    <property type="evidence" value="ECO:0007669"/>
    <property type="project" value="TreeGrafter"/>
</dbReference>
<evidence type="ECO:0000256" key="4">
    <source>
        <dbReference type="ARBA" id="ARBA00022729"/>
    </source>
</evidence>
<dbReference type="AlphaFoldDB" id="A0A8T1TFT1"/>
<evidence type="ECO:0000256" key="2">
    <source>
        <dbReference type="ARBA" id="ARBA00018940"/>
    </source>
</evidence>
<gene>
    <name evidence="9" type="primary">ACRBP</name>
    <name evidence="9" type="ORF">G0U57_000818</name>
</gene>
<dbReference type="EMBL" id="JAHGAV010000010">
    <property type="protein sequence ID" value="KAG6939665.1"/>
    <property type="molecule type" value="Genomic_DNA"/>
</dbReference>
<evidence type="ECO:0000313" key="10">
    <source>
        <dbReference type="Proteomes" id="UP000765507"/>
    </source>
</evidence>
<dbReference type="PANTHER" id="PTHR21362">
    <property type="entry name" value="ACROSIN-BINDING PROTEIN"/>
    <property type="match status" value="1"/>
</dbReference>